<dbReference type="InterPro" id="IPR013320">
    <property type="entry name" value="ConA-like_dom_sf"/>
</dbReference>
<evidence type="ECO:0000259" key="13">
    <source>
        <dbReference type="PROSITE" id="PS51864"/>
    </source>
</evidence>
<dbReference type="InterPro" id="IPR018114">
    <property type="entry name" value="TRYPSIN_HIS"/>
</dbReference>
<feature type="domain" description="MAM" evidence="10">
    <location>
        <begin position="189"/>
        <end position="341"/>
    </location>
</feature>
<evidence type="ECO:0000256" key="7">
    <source>
        <dbReference type="PROSITE-ProRule" id="PRU01005"/>
    </source>
</evidence>
<dbReference type="CDD" id="cd00190">
    <property type="entry name" value="Tryp_SPc"/>
    <property type="match status" value="1"/>
</dbReference>
<dbReference type="PROSITE" id="PS50240">
    <property type="entry name" value="TRYPSIN_DOM"/>
    <property type="match status" value="1"/>
</dbReference>
<feature type="domain" description="Peptidase S1" evidence="11">
    <location>
        <begin position="625"/>
        <end position="866"/>
    </location>
</feature>
<dbReference type="SMART" id="SM00254">
    <property type="entry name" value="ShKT"/>
    <property type="match status" value="2"/>
</dbReference>
<keyword evidence="15" id="KW-1185">Reference proteome</keyword>
<dbReference type="InterPro" id="IPR001314">
    <property type="entry name" value="Peptidase_S1A"/>
</dbReference>
<protein>
    <recommendedName>
        <fullName evidence="16">Metalloendopeptidase</fullName>
    </recommendedName>
</protein>
<evidence type="ECO:0000256" key="3">
    <source>
        <dbReference type="ARBA" id="ARBA00022729"/>
    </source>
</evidence>
<dbReference type="Gene3D" id="2.40.10.10">
    <property type="entry name" value="Trypsin-like serine proteases"/>
    <property type="match status" value="3"/>
</dbReference>
<dbReference type="Pfam" id="PF00089">
    <property type="entry name" value="Trypsin"/>
    <property type="match status" value="1"/>
</dbReference>
<feature type="region of interest" description="Disordered" evidence="9">
    <location>
        <begin position="212"/>
        <end position="233"/>
    </location>
</feature>
<feature type="domain" description="MAM" evidence="10">
    <location>
        <begin position="355"/>
        <end position="504"/>
    </location>
</feature>
<dbReference type="SUPFAM" id="SSF49899">
    <property type="entry name" value="Concanavalin A-like lectins/glucanases"/>
    <property type="match status" value="2"/>
</dbReference>
<dbReference type="InterPro" id="IPR003582">
    <property type="entry name" value="ShKT_dom"/>
</dbReference>
<dbReference type="EMBL" id="MU825397">
    <property type="protein sequence ID" value="KAJ7393856.1"/>
    <property type="molecule type" value="Genomic_DNA"/>
</dbReference>
<feature type="compositionally biased region" description="Low complexity" evidence="9">
    <location>
        <begin position="381"/>
        <end position="392"/>
    </location>
</feature>
<dbReference type="PROSITE" id="PS50060">
    <property type="entry name" value="MAM_2"/>
    <property type="match status" value="2"/>
</dbReference>
<evidence type="ECO:0008006" key="16">
    <source>
        <dbReference type="Google" id="ProtNLM"/>
    </source>
</evidence>
<keyword evidence="3" id="KW-0732">Signal</keyword>
<dbReference type="SUPFAM" id="SSF55486">
    <property type="entry name" value="Metalloproteases ('zincins'), catalytic domain"/>
    <property type="match status" value="1"/>
</dbReference>
<evidence type="ECO:0000256" key="4">
    <source>
        <dbReference type="ARBA" id="ARBA00022801"/>
    </source>
</evidence>
<dbReference type="PROSITE" id="PS51670">
    <property type="entry name" value="SHKT"/>
    <property type="match status" value="2"/>
</dbReference>
<dbReference type="AlphaFoldDB" id="A0A9X0A5M4"/>
<evidence type="ECO:0000256" key="9">
    <source>
        <dbReference type="SAM" id="MobiDB-lite"/>
    </source>
</evidence>
<accession>A0A9X0A5M4</accession>
<comment type="caution">
    <text evidence="14">The sequence shown here is derived from an EMBL/GenBank/DDBJ whole genome shotgun (WGS) entry which is preliminary data.</text>
</comment>
<proteinExistence type="predicted"/>
<dbReference type="InterPro" id="IPR000998">
    <property type="entry name" value="MAM_dom"/>
</dbReference>
<evidence type="ECO:0000313" key="15">
    <source>
        <dbReference type="Proteomes" id="UP001163046"/>
    </source>
</evidence>
<reference evidence="14" key="1">
    <citation type="submission" date="2023-01" db="EMBL/GenBank/DDBJ databases">
        <title>Genome assembly of the deep-sea coral Lophelia pertusa.</title>
        <authorList>
            <person name="Herrera S."/>
            <person name="Cordes E."/>
        </authorList>
    </citation>
    <scope>NUCLEOTIDE SEQUENCE</scope>
    <source>
        <strain evidence="14">USNM1676648</strain>
        <tissue evidence="14">Polyp</tissue>
    </source>
</reference>
<dbReference type="GO" id="GO:0090729">
    <property type="term" value="F:toxin activity"/>
    <property type="evidence" value="ECO:0007669"/>
    <property type="project" value="UniProtKB-KW"/>
</dbReference>
<dbReference type="Pfam" id="PF01400">
    <property type="entry name" value="Astacin"/>
    <property type="match status" value="2"/>
</dbReference>
<keyword evidence="2 8" id="KW-0645">Protease</keyword>
<dbReference type="GO" id="GO:0004252">
    <property type="term" value="F:serine-type endopeptidase activity"/>
    <property type="evidence" value="ECO:0007669"/>
    <property type="project" value="InterPro"/>
</dbReference>
<feature type="domain" description="Peptidase M12A" evidence="13">
    <location>
        <begin position="119"/>
        <end position="184"/>
    </location>
</feature>
<feature type="domain" description="ShKT" evidence="12">
    <location>
        <begin position="521"/>
        <end position="559"/>
    </location>
</feature>
<dbReference type="Pfam" id="PF00629">
    <property type="entry name" value="MAM"/>
    <property type="match status" value="2"/>
</dbReference>
<dbReference type="Proteomes" id="UP001163046">
    <property type="component" value="Unassembled WGS sequence"/>
</dbReference>
<dbReference type="PROSITE" id="PS51864">
    <property type="entry name" value="ASTACIN"/>
    <property type="match status" value="2"/>
</dbReference>
<evidence type="ECO:0000256" key="5">
    <source>
        <dbReference type="ARBA" id="ARBA00022825"/>
    </source>
</evidence>
<dbReference type="InterPro" id="IPR009003">
    <property type="entry name" value="Peptidase_S1_PA"/>
</dbReference>
<dbReference type="SMART" id="SM00137">
    <property type="entry name" value="MAM"/>
    <property type="match status" value="2"/>
</dbReference>
<feature type="domain" description="ShKT" evidence="12">
    <location>
        <begin position="562"/>
        <end position="600"/>
    </location>
</feature>
<keyword evidence="5 8" id="KW-0720">Serine protease</keyword>
<dbReference type="InterPro" id="IPR051560">
    <property type="entry name" value="MAM_domain-containing"/>
</dbReference>
<dbReference type="InterPro" id="IPR001254">
    <property type="entry name" value="Trypsin_dom"/>
</dbReference>
<evidence type="ECO:0000256" key="8">
    <source>
        <dbReference type="RuleBase" id="RU363034"/>
    </source>
</evidence>
<name>A0A9X0A5M4_9CNID</name>
<dbReference type="FunFam" id="2.40.10.10:FF:000120">
    <property type="entry name" value="Putative serine protease"/>
    <property type="match status" value="1"/>
</dbReference>
<evidence type="ECO:0000256" key="2">
    <source>
        <dbReference type="ARBA" id="ARBA00022670"/>
    </source>
</evidence>
<dbReference type="CDD" id="cd06263">
    <property type="entry name" value="MAM"/>
    <property type="match status" value="2"/>
</dbReference>
<dbReference type="PROSITE" id="PS00134">
    <property type="entry name" value="TRYPSIN_HIS"/>
    <property type="match status" value="1"/>
</dbReference>
<evidence type="ECO:0000256" key="1">
    <source>
        <dbReference type="ARBA" id="ARBA00022656"/>
    </source>
</evidence>
<keyword evidence="6" id="KW-1015">Disulfide bond</keyword>
<dbReference type="OrthoDB" id="10059102at2759"/>
<dbReference type="GO" id="GO:0004222">
    <property type="term" value="F:metalloendopeptidase activity"/>
    <property type="evidence" value="ECO:0007669"/>
    <property type="project" value="InterPro"/>
</dbReference>
<gene>
    <name evidence="14" type="ORF">OS493_003523</name>
</gene>
<feature type="domain" description="Peptidase M12A" evidence="13">
    <location>
        <begin position="50"/>
        <end position="115"/>
    </location>
</feature>
<dbReference type="PANTHER" id="PTHR23282">
    <property type="entry name" value="APICAL ENDOSOMAL GLYCOPROTEIN PRECURSOR"/>
    <property type="match status" value="1"/>
</dbReference>
<dbReference type="PRINTS" id="PR00722">
    <property type="entry name" value="CHYMOTRYPSIN"/>
</dbReference>
<evidence type="ECO:0000259" key="10">
    <source>
        <dbReference type="PROSITE" id="PS50060"/>
    </source>
</evidence>
<dbReference type="PROSITE" id="PS00135">
    <property type="entry name" value="TRYPSIN_SER"/>
    <property type="match status" value="1"/>
</dbReference>
<keyword evidence="4 8" id="KW-0378">Hydrolase</keyword>
<evidence type="ECO:0000259" key="11">
    <source>
        <dbReference type="PROSITE" id="PS50240"/>
    </source>
</evidence>
<keyword evidence="1" id="KW-0800">Toxin</keyword>
<dbReference type="SMART" id="SM00020">
    <property type="entry name" value="Tryp_SPc"/>
    <property type="match status" value="1"/>
</dbReference>
<dbReference type="GO" id="GO:0006508">
    <property type="term" value="P:proteolysis"/>
    <property type="evidence" value="ECO:0007669"/>
    <property type="project" value="UniProtKB-KW"/>
</dbReference>
<feature type="region of interest" description="Disordered" evidence="9">
    <location>
        <begin position="375"/>
        <end position="415"/>
    </location>
</feature>
<dbReference type="InterPro" id="IPR001506">
    <property type="entry name" value="Peptidase_M12A"/>
</dbReference>
<dbReference type="InterPro" id="IPR033116">
    <property type="entry name" value="TRYPSIN_SER"/>
</dbReference>
<sequence length="867" mass="92301">MNAAMLLRCFIIQGIKSCPSPEENVGVTRDGAGLFGGDMILTSQQEAEDQQRGSITTRRWPNGVVIYDLESSISSQSKAMAAINAAFDDYGKNTCIKFKKRTNEKDYVSFFKGSGGQKQFPKITSIDSLGTPYDYGSVMHYGSKSFTKNGQPTIVSKKVGVTLGQRNGLSAIDIEQMNKMYKCSGGPASFCNFNNGLCSGWTQDKSDKFDWTLRSGSTPSSNTGPPSGHGGSGQYVYIETSSPRIANDNAKLVFKGSKSGVFCLKFFYHMYGSSMGTLNVFSGNKQIFTKSSDQGNNWKEVELSFTSSGAVQLIFEGVRGTSWKGDIAIDDVSIIPGSCSGKPLTPAPPTAQPPSACTFDSGLCPLMTQSKSDNFDWTIRSGSTPSSSTGPSSGHGGKGSYIFIETSSPRNSGDKAKLELSVPVSGSSCLVFFYHMYGSSMGSLNVFDGNKKVFNESGNKGDNWHKAEVTISSNKVIFEGIRGSSYQGDAAIDDVSVVAGNCGGPPPTPTQPPVTLPPPVCVDNTVYADICPSLASCGNYCNDHKVWAQKNCPKSCKMCPVCEDNTVYADICPSIASCGNYCNDHKVWAQKNCPKSCKMCPGPSTPAPPPPPPPASCGKSPGTRVIGGVDAKPGNWPWQISLLRGSSKSFSCGGSLIAPDWVVTAAHCISTLTASYYTVRLGDHNRNLNEGTEQDITAKRVIKHENYGSPVLNNDIALIQLSKPATLNARVGTVCLPSQDEMVSTSSTCYITGWGKIKHPGSSHTILQQAKMPPVTNSDCAKKLASSPGGSSLTITDHMLCAGVSGTILSGCHGDSGGPYVCQTTAGNWVLQGAVSWGSPRCSAAERYTVFARVAKFRNWIDQKMSS</sequence>
<comment type="caution">
    <text evidence="7">Lacks conserved residue(s) required for the propagation of feature annotation.</text>
</comment>
<dbReference type="InterPro" id="IPR024079">
    <property type="entry name" value="MetalloPept_cat_dom_sf"/>
</dbReference>
<evidence type="ECO:0000259" key="12">
    <source>
        <dbReference type="PROSITE" id="PS51670"/>
    </source>
</evidence>
<dbReference type="InterPro" id="IPR043504">
    <property type="entry name" value="Peptidase_S1_PA_chymotrypsin"/>
</dbReference>
<dbReference type="SUPFAM" id="SSF50494">
    <property type="entry name" value="Trypsin-like serine proteases"/>
    <property type="match status" value="1"/>
</dbReference>
<dbReference type="PANTHER" id="PTHR23282:SF146">
    <property type="entry name" value="RT07201P-RELATED"/>
    <property type="match status" value="1"/>
</dbReference>
<dbReference type="GO" id="GO:0016020">
    <property type="term" value="C:membrane"/>
    <property type="evidence" value="ECO:0007669"/>
    <property type="project" value="InterPro"/>
</dbReference>
<dbReference type="Gene3D" id="2.60.120.200">
    <property type="match status" value="2"/>
</dbReference>
<organism evidence="14 15">
    <name type="scientific">Desmophyllum pertusum</name>
    <dbReference type="NCBI Taxonomy" id="174260"/>
    <lineage>
        <taxon>Eukaryota</taxon>
        <taxon>Metazoa</taxon>
        <taxon>Cnidaria</taxon>
        <taxon>Anthozoa</taxon>
        <taxon>Hexacorallia</taxon>
        <taxon>Scleractinia</taxon>
        <taxon>Caryophylliina</taxon>
        <taxon>Caryophylliidae</taxon>
        <taxon>Desmophyllum</taxon>
    </lineage>
</organism>
<evidence type="ECO:0000256" key="6">
    <source>
        <dbReference type="ARBA" id="ARBA00023157"/>
    </source>
</evidence>
<evidence type="ECO:0000313" key="14">
    <source>
        <dbReference type="EMBL" id="KAJ7393856.1"/>
    </source>
</evidence>
<dbReference type="Gene3D" id="3.40.390.10">
    <property type="entry name" value="Collagenase (Catalytic Domain)"/>
    <property type="match status" value="2"/>
</dbReference>
<feature type="compositionally biased region" description="Low complexity" evidence="9">
    <location>
        <begin position="215"/>
        <end position="226"/>
    </location>
</feature>